<reference evidence="1 2" key="1">
    <citation type="submission" date="2014-04" db="EMBL/GenBank/DDBJ databases">
        <authorList>
            <consortium name="DOE Joint Genome Institute"/>
            <person name="Kuo A."/>
            <person name="Martino E."/>
            <person name="Perotto S."/>
            <person name="Kohler A."/>
            <person name="Nagy L.G."/>
            <person name="Floudas D."/>
            <person name="Copeland A."/>
            <person name="Barry K.W."/>
            <person name="Cichocki N."/>
            <person name="Veneault-Fourrey C."/>
            <person name="LaButti K."/>
            <person name="Lindquist E.A."/>
            <person name="Lipzen A."/>
            <person name="Lundell T."/>
            <person name="Morin E."/>
            <person name="Murat C."/>
            <person name="Sun H."/>
            <person name="Tunlid A."/>
            <person name="Henrissat B."/>
            <person name="Grigoriev I.V."/>
            <person name="Hibbett D.S."/>
            <person name="Martin F."/>
            <person name="Nordberg H.P."/>
            <person name="Cantor M.N."/>
            <person name="Hua S.X."/>
        </authorList>
    </citation>
    <scope>NUCLEOTIDE SEQUENCE [LARGE SCALE GENOMIC DNA]</scope>
    <source>
        <strain evidence="1 2">Zn</strain>
    </source>
</reference>
<dbReference type="AlphaFoldDB" id="A0A0C3HM66"/>
<gene>
    <name evidence="1" type="ORF">OIDMADRAFT_17916</name>
</gene>
<reference evidence="2" key="2">
    <citation type="submission" date="2015-01" db="EMBL/GenBank/DDBJ databases">
        <title>Evolutionary Origins and Diversification of the Mycorrhizal Mutualists.</title>
        <authorList>
            <consortium name="DOE Joint Genome Institute"/>
            <consortium name="Mycorrhizal Genomics Consortium"/>
            <person name="Kohler A."/>
            <person name="Kuo A."/>
            <person name="Nagy L.G."/>
            <person name="Floudas D."/>
            <person name="Copeland A."/>
            <person name="Barry K.W."/>
            <person name="Cichocki N."/>
            <person name="Veneault-Fourrey C."/>
            <person name="LaButti K."/>
            <person name="Lindquist E.A."/>
            <person name="Lipzen A."/>
            <person name="Lundell T."/>
            <person name="Morin E."/>
            <person name="Murat C."/>
            <person name="Riley R."/>
            <person name="Ohm R."/>
            <person name="Sun H."/>
            <person name="Tunlid A."/>
            <person name="Henrissat B."/>
            <person name="Grigoriev I.V."/>
            <person name="Hibbett D.S."/>
            <person name="Martin F."/>
        </authorList>
    </citation>
    <scope>NUCLEOTIDE SEQUENCE [LARGE SCALE GENOMIC DNA]</scope>
    <source>
        <strain evidence="2">Zn</strain>
    </source>
</reference>
<keyword evidence="2" id="KW-1185">Reference proteome</keyword>
<evidence type="ECO:0000313" key="1">
    <source>
        <dbReference type="EMBL" id="KIN03442.1"/>
    </source>
</evidence>
<organism evidence="1 2">
    <name type="scientific">Oidiodendron maius (strain Zn)</name>
    <dbReference type="NCBI Taxonomy" id="913774"/>
    <lineage>
        <taxon>Eukaryota</taxon>
        <taxon>Fungi</taxon>
        <taxon>Dikarya</taxon>
        <taxon>Ascomycota</taxon>
        <taxon>Pezizomycotina</taxon>
        <taxon>Leotiomycetes</taxon>
        <taxon>Leotiomycetes incertae sedis</taxon>
        <taxon>Myxotrichaceae</taxon>
        <taxon>Oidiodendron</taxon>
    </lineage>
</organism>
<sequence length="70" mass="8162">MNFRAQRIANTHRTYMNNRLDQLAAPWVDVQNLPQSTSQRQADAAYALAQIAKMRGQIDTTVYYDRSRFI</sequence>
<dbReference type="EMBL" id="KN832873">
    <property type="protein sequence ID" value="KIN03442.1"/>
    <property type="molecule type" value="Genomic_DNA"/>
</dbReference>
<proteinExistence type="predicted"/>
<dbReference type="InParanoid" id="A0A0C3HM66"/>
<name>A0A0C3HM66_OIDMZ</name>
<dbReference type="HOGENOM" id="CLU_2758452_0_0_1"/>
<accession>A0A0C3HM66</accession>
<evidence type="ECO:0000313" key="2">
    <source>
        <dbReference type="Proteomes" id="UP000054321"/>
    </source>
</evidence>
<dbReference type="Proteomes" id="UP000054321">
    <property type="component" value="Unassembled WGS sequence"/>
</dbReference>
<protein>
    <submittedName>
        <fullName evidence="1">Uncharacterized protein</fullName>
    </submittedName>
</protein>